<keyword evidence="6 7" id="KW-0472">Membrane</keyword>
<dbReference type="GO" id="GO:0005886">
    <property type="term" value="C:plasma membrane"/>
    <property type="evidence" value="ECO:0007669"/>
    <property type="project" value="UniProtKB-SubCell"/>
</dbReference>
<protein>
    <submittedName>
        <fullName evidence="9">Sugar ABC transporter permease</fullName>
    </submittedName>
</protein>
<sequence>MRIAPYLFVLPFVALFLLFLVAPIVVAIWNSLFSVKTSGLGFGGDTGAVFVGIDNYMRAFADSSFLGGFLRVILFGAVQVPVMLIIAAALALLFDSPLVKGTRFFQLAVFIPYAIPGVIAALLWGFLYQPGVSPLVQLLQSVGIPADFLSPGSVLWSIANISVWSNVGINMIILFAALQSVPREMYEAARLDGAGEVRIALSIKVPMIWPAVLLTTLSSIIGTLQLFNEPSVLQSITSNISTAYTPNMAIFAMSTTGNNSQLASAMAVILGVATFVFSLVVMRISTRRNGVNQA</sequence>
<evidence type="ECO:0000256" key="3">
    <source>
        <dbReference type="ARBA" id="ARBA00022475"/>
    </source>
</evidence>
<name>A0A9X2DXZ7_9MICO</name>
<feature type="transmembrane region" description="Helical" evidence="7">
    <location>
        <begin position="262"/>
        <end position="282"/>
    </location>
</feature>
<dbReference type="RefSeq" id="WP_251943203.1">
    <property type="nucleotide sequence ID" value="NZ_JAMRYM010000003.1"/>
</dbReference>
<evidence type="ECO:0000256" key="5">
    <source>
        <dbReference type="ARBA" id="ARBA00022989"/>
    </source>
</evidence>
<evidence type="ECO:0000256" key="6">
    <source>
        <dbReference type="ARBA" id="ARBA00023136"/>
    </source>
</evidence>
<dbReference type="InterPro" id="IPR051393">
    <property type="entry name" value="ABC_transporter_permease"/>
</dbReference>
<dbReference type="Gene3D" id="1.10.3720.10">
    <property type="entry name" value="MetI-like"/>
    <property type="match status" value="1"/>
</dbReference>
<comment type="subcellular location">
    <subcellularLocation>
        <location evidence="1 7">Cell membrane</location>
        <topology evidence="1 7">Multi-pass membrane protein</topology>
    </subcellularLocation>
</comment>
<dbReference type="PROSITE" id="PS50928">
    <property type="entry name" value="ABC_TM1"/>
    <property type="match status" value="1"/>
</dbReference>
<evidence type="ECO:0000256" key="1">
    <source>
        <dbReference type="ARBA" id="ARBA00004651"/>
    </source>
</evidence>
<evidence type="ECO:0000259" key="8">
    <source>
        <dbReference type="PROSITE" id="PS50928"/>
    </source>
</evidence>
<reference evidence="9" key="1">
    <citation type="submission" date="2022-06" db="EMBL/GenBank/DDBJ databases">
        <title>Whole genome shotgun sequencing (WGS) of Rathayibacter sp. ZW T2_19, isolated from stored onions (Allium cepa).</title>
        <authorList>
            <person name="Stoll D.A."/>
            <person name="Huch M."/>
        </authorList>
    </citation>
    <scope>NUCLEOTIDE SEQUENCE</scope>
    <source>
        <strain evidence="9">ZW T2_19</strain>
    </source>
</reference>
<evidence type="ECO:0000256" key="7">
    <source>
        <dbReference type="RuleBase" id="RU363032"/>
    </source>
</evidence>
<accession>A0A9X2DXZ7</accession>
<dbReference type="PANTHER" id="PTHR30193">
    <property type="entry name" value="ABC TRANSPORTER PERMEASE PROTEIN"/>
    <property type="match status" value="1"/>
</dbReference>
<evidence type="ECO:0000313" key="9">
    <source>
        <dbReference type="EMBL" id="MCM6761206.1"/>
    </source>
</evidence>
<dbReference type="InterPro" id="IPR035906">
    <property type="entry name" value="MetI-like_sf"/>
</dbReference>
<organism evidence="9 10">
    <name type="scientific">Rathayibacter rubneri</name>
    <dbReference type="NCBI Taxonomy" id="2950106"/>
    <lineage>
        <taxon>Bacteria</taxon>
        <taxon>Bacillati</taxon>
        <taxon>Actinomycetota</taxon>
        <taxon>Actinomycetes</taxon>
        <taxon>Micrococcales</taxon>
        <taxon>Microbacteriaceae</taxon>
        <taxon>Rathayibacter</taxon>
    </lineage>
</organism>
<comment type="similarity">
    <text evidence="7">Belongs to the binding-protein-dependent transport system permease family.</text>
</comment>
<dbReference type="Pfam" id="PF00528">
    <property type="entry name" value="BPD_transp_1"/>
    <property type="match status" value="1"/>
</dbReference>
<keyword evidence="2 7" id="KW-0813">Transport</keyword>
<dbReference type="GO" id="GO:0055085">
    <property type="term" value="P:transmembrane transport"/>
    <property type="evidence" value="ECO:0007669"/>
    <property type="project" value="InterPro"/>
</dbReference>
<keyword evidence="4 7" id="KW-0812">Transmembrane</keyword>
<dbReference type="AlphaFoldDB" id="A0A9X2DXZ7"/>
<dbReference type="Proteomes" id="UP001155240">
    <property type="component" value="Unassembled WGS sequence"/>
</dbReference>
<feature type="transmembrane region" description="Helical" evidence="7">
    <location>
        <begin position="154"/>
        <end position="178"/>
    </location>
</feature>
<comment type="caution">
    <text evidence="9">The sequence shown here is derived from an EMBL/GenBank/DDBJ whole genome shotgun (WGS) entry which is preliminary data.</text>
</comment>
<evidence type="ECO:0000313" key="10">
    <source>
        <dbReference type="Proteomes" id="UP001155240"/>
    </source>
</evidence>
<proteinExistence type="inferred from homology"/>
<feature type="transmembrane region" description="Helical" evidence="7">
    <location>
        <begin position="72"/>
        <end position="93"/>
    </location>
</feature>
<dbReference type="EMBL" id="JAMRYM010000003">
    <property type="protein sequence ID" value="MCM6761206.1"/>
    <property type="molecule type" value="Genomic_DNA"/>
</dbReference>
<dbReference type="InterPro" id="IPR000515">
    <property type="entry name" value="MetI-like"/>
</dbReference>
<evidence type="ECO:0000256" key="2">
    <source>
        <dbReference type="ARBA" id="ARBA00022448"/>
    </source>
</evidence>
<feature type="domain" description="ABC transmembrane type-1" evidence="8">
    <location>
        <begin position="69"/>
        <end position="281"/>
    </location>
</feature>
<feature type="transmembrane region" description="Helical" evidence="7">
    <location>
        <begin position="208"/>
        <end position="227"/>
    </location>
</feature>
<evidence type="ECO:0000256" key="4">
    <source>
        <dbReference type="ARBA" id="ARBA00022692"/>
    </source>
</evidence>
<feature type="transmembrane region" description="Helical" evidence="7">
    <location>
        <begin position="105"/>
        <end position="127"/>
    </location>
</feature>
<dbReference type="SUPFAM" id="SSF161098">
    <property type="entry name" value="MetI-like"/>
    <property type="match status" value="1"/>
</dbReference>
<gene>
    <name evidence="9" type="ORF">NB037_02130</name>
</gene>
<keyword evidence="10" id="KW-1185">Reference proteome</keyword>
<keyword evidence="3" id="KW-1003">Cell membrane</keyword>
<keyword evidence="5 7" id="KW-1133">Transmembrane helix</keyword>
<dbReference type="PANTHER" id="PTHR30193:SF41">
    <property type="entry name" value="DIACETYLCHITOBIOSE UPTAKE SYSTEM PERMEASE PROTEIN NGCF"/>
    <property type="match status" value="1"/>
</dbReference>